<organism evidence="1 2">
    <name type="scientific">Fukomys damarensis</name>
    <name type="common">Damaraland mole rat</name>
    <name type="synonym">Cryptomys damarensis</name>
    <dbReference type="NCBI Taxonomy" id="885580"/>
    <lineage>
        <taxon>Eukaryota</taxon>
        <taxon>Metazoa</taxon>
        <taxon>Chordata</taxon>
        <taxon>Craniata</taxon>
        <taxon>Vertebrata</taxon>
        <taxon>Euteleostomi</taxon>
        <taxon>Mammalia</taxon>
        <taxon>Eutheria</taxon>
        <taxon>Euarchontoglires</taxon>
        <taxon>Glires</taxon>
        <taxon>Rodentia</taxon>
        <taxon>Hystricomorpha</taxon>
        <taxon>Bathyergidae</taxon>
        <taxon>Fukomys</taxon>
    </lineage>
</organism>
<accession>A0A091DCF8</accession>
<dbReference type="Proteomes" id="UP000028990">
    <property type="component" value="Unassembled WGS sequence"/>
</dbReference>
<name>A0A091DCF8_FUKDA</name>
<protein>
    <submittedName>
        <fullName evidence="1">Uncharacterized protein</fullName>
    </submittedName>
</protein>
<dbReference type="EMBL" id="KN122834">
    <property type="protein sequence ID" value="KFO27960.1"/>
    <property type="molecule type" value="Genomic_DNA"/>
</dbReference>
<gene>
    <name evidence="1" type="ORF">H920_10641</name>
</gene>
<evidence type="ECO:0000313" key="2">
    <source>
        <dbReference type="Proteomes" id="UP000028990"/>
    </source>
</evidence>
<proteinExistence type="predicted"/>
<evidence type="ECO:0000313" key="1">
    <source>
        <dbReference type="EMBL" id="KFO27960.1"/>
    </source>
</evidence>
<sequence>MELARLPDYIIVMAFFKLSSHRTEIRDQSMSHPRSETRACRTLEPDIGNSTPDRHDGPGRIIMNLRTDYELGRNYVNISI</sequence>
<keyword evidence="2" id="KW-1185">Reference proteome</keyword>
<reference evidence="1 2" key="1">
    <citation type="submission" date="2013-11" db="EMBL/GenBank/DDBJ databases">
        <title>The Damaraland mole rat (Fukomys damarensis) genome and evolution of African mole rats.</title>
        <authorList>
            <person name="Gladyshev V.N."/>
            <person name="Fang X."/>
        </authorList>
    </citation>
    <scope>NUCLEOTIDE SEQUENCE [LARGE SCALE GENOMIC DNA]</scope>
    <source>
        <tissue evidence="1">Liver</tissue>
    </source>
</reference>
<dbReference type="AlphaFoldDB" id="A0A091DCF8"/>